<dbReference type="FunFam" id="2.60.40.60:FF:000006">
    <property type="entry name" value="Protocadherin alpha 2"/>
    <property type="match status" value="2"/>
</dbReference>
<dbReference type="GO" id="GO:0005886">
    <property type="term" value="C:plasma membrane"/>
    <property type="evidence" value="ECO:0007669"/>
    <property type="project" value="InterPro"/>
</dbReference>
<feature type="domain" description="Cadherin" evidence="13">
    <location>
        <begin position="452"/>
        <end position="547"/>
    </location>
</feature>
<comment type="caution">
    <text evidence="14">The sequence shown here is derived from an EMBL/GenBank/DDBJ whole genome shotgun (WGS) entry which is preliminary data.</text>
</comment>
<keyword evidence="6 11" id="KW-0106">Calcium</keyword>
<evidence type="ECO:0000256" key="2">
    <source>
        <dbReference type="ARBA" id="ARBA00004167"/>
    </source>
</evidence>
<dbReference type="SUPFAM" id="SSF49313">
    <property type="entry name" value="Cadherin-like"/>
    <property type="match status" value="10"/>
</dbReference>
<evidence type="ECO:0000256" key="6">
    <source>
        <dbReference type="ARBA" id="ARBA00022837"/>
    </source>
</evidence>
<dbReference type="Gene3D" id="2.60.40.60">
    <property type="entry name" value="Cadherins"/>
    <property type="match status" value="10"/>
</dbReference>
<evidence type="ECO:0000313" key="15">
    <source>
        <dbReference type="Proteomes" id="UP000250572"/>
    </source>
</evidence>
<dbReference type="InterPro" id="IPR002126">
    <property type="entry name" value="Cadherin-like_dom"/>
</dbReference>
<feature type="domain" description="Cadherin" evidence="13">
    <location>
        <begin position="347"/>
        <end position="451"/>
    </location>
</feature>
<dbReference type="InterPro" id="IPR020894">
    <property type="entry name" value="Cadherin_CS"/>
</dbReference>
<evidence type="ECO:0000256" key="3">
    <source>
        <dbReference type="ARBA" id="ARBA00022692"/>
    </source>
</evidence>
<comment type="subcellular location">
    <subcellularLocation>
        <location evidence="2">Membrane</location>
        <topology evidence="2">Single-pass membrane protein</topology>
    </subcellularLocation>
</comment>
<evidence type="ECO:0000256" key="10">
    <source>
        <dbReference type="ARBA" id="ARBA00023180"/>
    </source>
</evidence>
<keyword evidence="10" id="KW-0325">Glycoprotein</keyword>
<dbReference type="InterPro" id="IPR050174">
    <property type="entry name" value="Protocadherin/Cadherin-CA"/>
</dbReference>
<dbReference type="GO" id="GO:0009653">
    <property type="term" value="P:anatomical structure morphogenesis"/>
    <property type="evidence" value="ECO:0007669"/>
    <property type="project" value="UniProtKB-ARBA"/>
</dbReference>
<name>A0A315VFM6_GAMAF</name>
<evidence type="ECO:0000256" key="11">
    <source>
        <dbReference type="PROSITE-ProRule" id="PRU00043"/>
    </source>
</evidence>
<keyword evidence="4 12" id="KW-0732">Signal</keyword>
<dbReference type="Pfam" id="PF08266">
    <property type="entry name" value="Cadherin_2"/>
    <property type="match status" value="2"/>
</dbReference>
<dbReference type="PANTHER" id="PTHR24028:SF236">
    <property type="entry name" value="PROTOCADHERIN GAMMA-C3"/>
    <property type="match status" value="1"/>
</dbReference>
<evidence type="ECO:0000256" key="5">
    <source>
        <dbReference type="ARBA" id="ARBA00022737"/>
    </source>
</evidence>
<feature type="domain" description="Cadherin" evidence="13">
    <location>
        <begin position="788"/>
        <end position="895"/>
    </location>
</feature>
<dbReference type="CDD" id="cd11304">
    <property type="entry name" value="Cadherin_repeat"/>
    <property type="match status" value="9"/>
</dbReference>
<evidence type="ECO:0000259" key="13">
    <source>
        <dbReference type="PROSITE" id="PS50268"/>
    </source>
</evidence>
<feature type="chain" id="PRO_5016347261" description="Cadherin domain-containing protein" evidence="12">
    <location>
        <begin position="26"/>
        <end position="1042"/>
    </location>
</feature>
<protein>
    <recommendedName>
        <fullName evidence="13">Cadherin domain-containing protein</fullName>
    </recommendedName>
</protein>
<dbReference type="Pfam" id="PF00028">
    <property type="entry name" value="Cadherin"/>
    <property type="match status" value="7"/>
</dbReference>
<evidence type="ECO:0000256" key="1">
    <source>
        <dbReference type="ARBA" id="ARBA00003436"/>
    </source>
</evidence>
<evidence type="ECO:0000256" key="12">
    <source>
        <dbReference type="SAM" id="SignalP"/>
    </source>
</evidence>
<keyword evidence="9" id="KW-0472">Membrane</keyword>
<dbReference type="FunFam" id="2.60.40.60:FF:000002">
    <property type="entry name" value="Protocadherin alpha 2"/>
    <property type="match status" value="2"/>
</dbReference>
<dbReference type="InterPro" id="IPR015919">
    <property type="entry name" value="Cadherin-like_sf"/>
</dbReference>
<feature type="domain" description="Cadherin" evidence="13">
    <location>
        <begin position="23"/>
        <end position="129"/>
    </location>
</feature>
<dbReference type="FunFam" id="2.60.40.60:FF:000001">
    <property type="entry name" value="Protocadherin alpha 2"/>
    <property type="match status" value="1"/>
</dbReference>
<dbReference type="PROSITE" id="PS00232">
    <property type="entry name" value="CADHERIN_1"/>
    <property type="match status" value="4"/>
</dbReference>
<proteinExistence type="predicted"/>
<keyword evidence="7" id="KW-0130">Cell adhesion</keyword>
<evidence type="ECO:0000256" key="4">
    <source>
        <dbReference type="ARBA" id="ARBA00022729"/>
    </source>
</evidence>
<dbReference type="GO" id="GO:0005509">
    <property type="term" value="F:calcium ion binding"/>
    <property type="evidence" value="ECO:0007669"/>
    <property type="project" value="UniProtKB-UniRule"/>
</dbReference>
<gene>
    <name evidence="14" type="ORF">CCH79_00012655</name>
</gene>
<keyword evidence="15" id="KW-1185">Reference proteome</keyword>
<dbReference type="Proteomes" id="UP000250572">
    <property type="component" value="Unassembled WGS sequence"/>
</dbReference>
<evidence type="ECO:0000256" key="9">
    <source>
        <dbReference type="ARBA" id="ARBA00023136"/>
    </source>
</evidence>
<feature type="domain" description="Cadherin" evidence="13">
    <location>
        <begin position="896"/>
        <end position="1000"/>
    </location>
</feature>
<dbReference type="AlphaFoldDB" id="A0A315VFM6"/>
<dbReference type="GO" id="GO:0007156">
    <property type="term" value="P:homophilic cell adhesion via plasma membrane adhesion molecules"/>
    <property type="evidence" value="ECO:0007669"/>
    <property type="project" value="InterPro"/>
</dbReference>
<feature type="domain" description="Cadherin" evidence="13">
    <location>
        <begin position="239"/>
        <end position="346"/>
    </location>
</feature>
<keyword evidence="3" id="KW-0812">Transmembrane</keyword>
<accession>A0A315VFM6</accession>
<dbReference type="PROSITE" id="PS50268">
    <property type="entry name" value="CADHERIN_2"/>
    <property type="match status" value="9"/>
</dbReference>
<dbReference type="PRINTS" id="PR00205">
    <property type="entry name" value="CADHERIN"/>
</dbReference>
<dbReference type="SMART" id="SM00112">
    <property type="entry name" value="CA"/>
    <property type="match status" value="9"/>
</dbReference>
<dbReference type="FunFam" id="2.60.40.60:FF:000129">
    <property type="entry name" value="protocadherin alpha-C2 isoform X1"/>
    <property type="match status" value="2"/>
</dbReference>
<keyword evidence="8" id="KW-1133">Transmembrane helix</keyword>
<feature type="domain" description="Cadherin" evidence="13">
    <location>
        <begin position="572"/>
        <end position="678"/>
    </location>
</feature>
<feature type="domain" description="Cadherin" evidence="13">
    <location>
        <begin position="130"/>
        <end position="238"/>
    </location>
</feature>
<keyword evidence="5" id="KW-0677">Repeat</keyword>
<comment type="function">
    <text evidence="1">Potential calcium-dependent cell-adhesion protein. May be involved in the establishment and maintenance of specific neuronal connections in the brain.</text>
</comment>
<feature type="signal peptide" evidence="12">
    <location>
        <begin position="1"/>
        <end position="25"/>
    </location>
</feature>
<reference evidence="14 15" key="1">
    <citation type="journal article" date="2018" name="G3 (Bethesda)">
        <title>A High-Quality Reference Genome for the Invasive Mosquitofish Gambusia affinis Using a Chicago Library.</title>
        <authorList>
            <person name="Hoffberg S.L."/>
            <person name="Troendle N.J."/>
            <person name="Glenn T.C."/>
            <person name="Mahmud O."/>
            <person name="Louha S."/>
            <person name="Chalopin D."/>
            <person name="Bennetzen J.L."/>
            <person name="Mauricio R."/>
        </authorList>
    </citation>
    <scope>NUCLEOTIDE SEQUENCE [LARGE SCALE GENOMIC DNA]</scope>
    <source>
        <strain evidence="14">NE01/NJP1002.9</strain>
        <tissue evidence="14">Muscle</tissue>
    </source>
</reference>
<evidence type="ECO:0000256" key="7">
    <source>
        <dbReference type="ARBA" id="ARBA00022889"/>
    </source>
</evidence>
<organism evidence="14 15">
    <name type="scientific">Gambusia affinis</name>
    <name type="common">Western mosquitofish</name>
    <name type="synonym">Heterandria affinis</name>
    <dbReference type="NCBI Taxonomy" id="33528"/>
    <lineage>
        <taxon>Eukaryota</taxon>
        <taxon>Metazoa</taxon>
        <taxon>Chordata</taxon>
        <taxon>Craniata</taxon>
        <taxon>Vertebrata</taxon>
        <taxon>Euteleostomi</taxon>
        <taxon>Actinopterygii</taxon>
        <taxon>Neopterygii</taxon>
        <taxon>Teleostei</taxon>
        <taxon>Neoteleostei</taxon>
        <taxon>Acanthomorphata</taxon>
        <taxon>Ovalentaria</taxon>
        <taxon>Atherinomorphae</taxon>
        <taxon>Cyprinodontiformes</taxon>
        <taxon>Poeciliidae</taxon>
        <taxon>Poeciliinae</taxon>
        <taxon>Gambusia</taxon>
    </lineage>
</organism>
<dbReference type="PANTHER" id="PTHR24028">
    <property type="entry name" value="CADHERIN-87A"/>
    <property type="match status" value="1"/>
</dbReference>
<evidence type="ECO:0000256" key="8">
    <source>
        <dbReference type="ARBA" id="ARBA00022989"/>
    </source>
</evidence>
<evidence type="ECO:0000313" key="14">
    <source>
        <dbReference type="EMBL" id="PWA22233.1"/>
    </source>
</evidence>
<sequence>MRYRGWKWLGLWWYHFVLLRITIEGQTRYSIPEEVKRGSVVGNLAKDLGLGLSDVLDRKLRVASEAGEQYFSVDAGKGELVVNDRIDREALCGQSASCVLSLQVVTENPLQLHRIEVEIRDVNDNSPVFMKEERHLKIAESTAAGVRFPLDTAQDQDFGSNSVKSYTLSKSECFSLKMKELSGDRHVPELVLEKPLDREKQSEHQLLLTALDGGSPVKTGTTNILVTVLDNNDNVPVFKRTLYNVSVPENSAVGSVLVQVEATDEDEGVNAEIEYRFADSTPQSLLSIFKMNSDTGEIILLNALDYESSSKIEISITAKDKGIPEMEGHCRVQIVVIDVNDNVPEIMLTSKPSPVREDAAKGTVVALISARDLDTGNNGNVALKLAQGSPFSLKASFSNNYALITAGVLDREKTAEYNVEITATDSGSPPLSSKKTIHVSITDVNDNPPVFTQSFYNVYLKENGVPGSILYSVSASDLDSGENAKISYSILDSKVQDVSVSSYVYINSDNGSIYSMHSFDYEKLKVFQIQVQAKDQGSPSLSSNTTVHTKGSRDWRWKALWWNQLFLLWSTIEAQTRYSIPEELKPGSVVGNLAKDLGLSLSEIFDRKLRVASEAGEQYFSVDPGKGELVVNDRIDREALCGQSASCVLTLQIVIDKPLQLYRVEVEIQDVNDNSPTFPSTEKILQIAESAAAGTHFPLETAQDLDVGVNSVRSYTLSKDEFFSLKIKEVSGGKRVPELALAKSIDREKKPTHTLTLTAVDGGNPVRSGTCQITINVLDNNDNFPAFEKSIYKVSIGENALKGAPVLTLAAKDADEGLNGEVEFAFGAHTPDNVRSVFDIDPLTGEIRLIGHLDFETNSNYEIDISATDKGSPRMEGHCTVHVEVLDINDNPPNIFLTSQPNSVPENSPSGTVVALISARDVDSGDNGKVILHLNKNVPFKLKASFSDNYALITNGPLDREQFSEYEVEITATDLGSPPMSSKKTINVNITDVNDNPPVFTQLAYSVYLKENGLPGSILHSVSASDLDSDIDGNKRAVRERG</sequence>
<dbReference type="EMBL" id="NHOQ01001766">
    <property type="protein sequence ID" value="PWA22233.1"/>
    <property type="molecule type" value="Genomic_DNA"/>
</dbReference>
<dbReference type="InterPro" id="IPR013164">
    <property type="entry name" value="Cadherin_N"/>
</dbReference>
<dbReference type="FunFam" id="2.60.40.60:FF:000018">
    <property type="entry name" value="Protocadherin gamma c3"/>
    <property type="match status" value="2"/>
</dbReference>
<feature type="domain" description="Cadherin" evidence="13">
    <location>
        <begin position="679"/>
        <end position="787"/>
    </location>
</feature>